<dbReference type="PANTHER" id="PTHR31174:SF7">
    <property type="entry name" value="LATE EMBRYOGENESIS ABUNDANT PROTEIN 31-RELATED"/>
    <property type="match status" value="1"/>
</dbReference>
<comment type="similarity">
    <text evidence="1">Belongs to the LEA type SMP family.</text>
</comment>
<accession>A0A8X9AA27</accession>
<dbReference type="EMBL" id="PNBA02000002">
    <property type="protein sequence ID" value="KAG6432254.1"/>
    <property type="molecule type" value="Genomic_DNA"/>
</dbReference>
<dbReference type="PANTHER" id="PTHR31174">
    <property type="entry name" value="SEED MATURATION FAMILY PROTEIN"/>
    <property type="match status" value="1"/>
</dbReference>
<proteinExistence type="inferred from homology"/>
<evidence type="ECO:0000313" key="5">
    <source>
        <dbReference type="EMBL" id="KAG6432254.1"/>
    </source>
</evidence>
<evidence type="ECO:0000256" key="2">
    <source>
        <dbReference type="ARBA" id="ARBA00022737"/>
    </source>
</evidence>
<reference evidence="5" key="2">
    <citation type="submission" date="2020-08" db="EMBL/GenBank/DDBJ databases">
        <title>Plant Genome Project.</title>
        <authorList>
            <person name="Zhang R.-G."/>
        </authorList>
    </citation>
    <scope>NUCLEOTIDE SEQUENCE</scope>
    <source>
        <strain evidence="5">Huo1</strain>
        <tissue evidence="5">Leaf</tissue>
    </source>
</reference>
<feature type="domain" description="SMP" evidence="4">
    <location>
        <begin position="134"/>
        <end position="190"/>
    </location>
</feature>
<dbReference type="Proteomes" id="UP000298416">
    <property type="component" value="Unassembled WGS sequence"/>
</dbReference>
<gene>
    <name evidence="5" type="ORF">SASPL_103829</name>
</gene>
<feature type="domain" description="SMP" evidence="4">
    <location>
        <begin position="199"/>
        <end position="257"/>
    </location>
</feature>
<name>A0A8X9AA27_SALSN</name>
<evidence type="ECO:0000256" key="3">
    <source>
        <dbReference type="SAM" id="MobiDB-lite"/>
    </source>
</evidence>
<protein>
    <recommendedName>
        <fullName evidence="4">SMP domain-containing protein</fullName>
    </recommendedName>
</protein>
<evidence type="ECO:0000313" key="6">
    <source>
        <dbReference type="Proteomes" id="UP000298416"/>
    </source>
</evidence>
<feature type="domain" description="SMP" evidence="4">
    <location>
        <begin position="19"/>
        <end position="74"/>
    </location>
</feature>
<keyword evidence="2" id="KW-0677">Repeat</keyword>
<keyword evidence="6" id="KW-1185">Reference proteome</keyword>
<dbReference type="InterPro" id="IPR007011">
    <property type="entry name" value="LEA_SMP_dom"/>
</dbReference>
<sequence length="268" mass="27145">MDQEQPERPQVEAPPQQPIKYGDAFNVSGDLADQPIAPQDAAMMQAAEATVFGQTQKAGPAAAMQAAATINERAGLVGHEDATEAARQRGVTVTETESQGTRVITESVAGQVVGQFYEATPVLAATGAGRQAMVTIGEALEASGRAAGNKPVDHSDAAAIQAAECRATGSNLITPGGLAAAAQSAAAYNDGFAGNEGRVKLADILSGAAEKLPADKVTTREDAEGIMSAELRNDPHRKTHSGGVAEAVGAAASVNEEGGVIGDTDTTV</sequence>
<dbReference type="AlphaFoldDB" id="A0A8X9AA27"/>
<feature type="region of interest" description="Disordered" evidence="3">
    <location>
        <begin position="1"/>
        <end position="21"/>
    </location>
</feature>
<dbReference type="Pfam" id="PF04927">
    <property type="entry name" value="SMP"/>
    <property type="match status" value="3"/>
</dbReference>
<dbReference type="OrthoDB" id="2014755at2759"/>
<reference evidence="5" key="1">
    <citation type="submission" date="2018-01" db="EMBL/GenBank/DDBJ databases">
        <authorList>
            <person name="Mao J.F."/>
        </authorList>
    </citation>
    <scope>NUCLEOTIDE SEQUENCE</scope>
    <source>
        <strain evidence="5">Huo1</strain>
        <tissue evidence="5">Leaf</tissue>
    </source>
</reference>
<feature type="compositionally biased region" description="Basic and acidic residues" evidence="3">
    <location>
        <begin position="1"/>
        <end position="10"/>
    </location>
</feature>
<comment type="caution">
    <text evidence="5">The sequence shown here is derived from an EMBL/GenBank/DDBJ whole genome shotgun (WGS) entry which is preliminary data.</text>
</comment>
<evidence type="ECO:0000256" key="1">
    <source>
        <dbReference type="ARBA" id="ARBA00010733"/>
    </source>
</evidence>
<organism evidence="5">
    <name type="scientific">Salvia splendens</name>
    <name type="common">Scarlet sage</name>
    <dbReference type="NCBI Taxonomy" id="180675"/>
    <lineage>
        <taxon>Eukaryota</taxon>
        <taxon>Viridiplantae</taxon>
        <taxon>Streptophyta</taxon>
        <taxon>Embryophyta</taxon>
        <taxon>Tracheophyta</taxon>
        <taxon>Spermatophyta</taxon>
        <taxon>Magnoliopsida</taxon>
        <taxon>eudicotyledons</taxon>
        <taxon>Gunneridae</taxon>
        <taxon>Pentapetalae</taxon>
        <taxon>asterids</taxon>
        <taxon>lamiids</taxon>
        <taxon>Lamiales</taxon>
        <taxon>Lamiaceae</taxon>
        <taxon>Nepetoideae</taxon>
        <taxon>Mentheae</taxon>
        <taxon>Salviinae</taxon>
        <taxon>Salvia</taxon>
        <taxon>Salvia subgen. Calosphace</taxon>
        <taxon>core Calosphace</taxon>
    </lineage>
</organism>
<dbReference type="InterPro" id="IPR042971">
    <property type="entry name" value="LEA_SMP"/>
</dbReference>
<evidence type="ECO:0000259" key="4">
    <source>
        <dbReference type="Pfam" id="PF04927"/>
    </source>
</evidence>